<evidence type="ECO:0000313" key="3">
    <source>
        <dbReference type="Proteomes" id="UP000307768"/>
    </source>
</evidence>
<dbReference type="SUPFAM" id="SSF52788">
    <property type="entry name" value="Phosphotyrosine protein phosphatases I"/>
    <property type="match status" value="1"/>
</dbReference>
<comment type="caution">
    <text evidence="2">The sequence shown here is derived from an EMBL/GenBank/DDBJ whole genome shotgun (WGS) entry which is preliminary data.</text>
</comment>
<gene>
    <name evidence="2" type="ORF">FE697_011520</name>
</gene>
<dbReference type="Pfam" id="PF01451">
    <property type="entry name" value="LMWPc"/>
    <property type="match status" value="1"/>
</dbReference>
<dbReference type="InterPro" id="IPR023485">
    <property type="entry name" value="Ptyr_pPase"/>
</dbReference>
<dbReference type="AlphaFoldDB" id="A0A5Q6RXG5"/>
<name>A0A5Q6RXG5_9ACTN</name>
<dbReference type="SMART" id="SM00226">
    <property type="entry name" value="LMWPc"/>
    <property type="match status" value="1"/>
</dbReference>
<evidence type="ECO:0000313" key="2">
    <source>
        <dbReference type="EMBL" id="KAA1422783.1"/>
    </source>
</evidence>
<reference evidence="2 3" key="1">
    <citation type="submission" date="2019-09" db="EMBL/GenBank/DDBJ databases">
        <title>Mumia zhuanghuii sp. nov. isolated from the intestinal contents of plateau pika (Ochotona curzoniae) in the Qinghai-Tibet plateau of China.</title>
        <authorList>
            <person name="Tian Z."/>
        </authorList>
    </citation>
    <scope>NUCLEOTIDE SEQUENCE [LARGE SCALE GENOMIC DNA]</scope>
    <source>
        <strain evidence="3">350</strain>
    </source>
</reference>
<organism evidence="2 3">
    <name type="scientific">Mumia zhuanghuii</name>
    <dbReference type="NCBI Taxonomy" id="2585211"/>
    <lineage>
        <taxon>Bacteria</taxon>
        <taxon>Bacillati</taxon>
        <taxon>Actinomycetota</taxon>
        <taxon>Actinomycetes</taxon>
        <taxon>Propionibacteriales</taxon>
        <taxon>Nocardioidaceae</taxon>
        <taxon>Mumia</taxon>
    </lineage>
</organism>
<dbReference type="EMBL" id="VDFQ02000003">
    <property type="protein sequence ID" value="KAA1422783.1"/>
    <property type="molecule type" value="Genomic_DNA"/>
</dbReference>
<protein>
    <recommendedName>
        <fullName evidence="1">Phosphotyrosine protein phosphatase I domain-containing protein</fullName>
    </recommendedName>
</protein>
<dbReference type="Gene3D" id="3.40.50.2300">
    <property type="match status" value="1"/>
</dbReference>
<proteinExistence type="predicted"/>
<dbReference type="RefSeq" id="WP_149769733.1">
    <property type="nucleotide sequence ID" value="NZ_VDFQ02000003.1"/>
</dbReference>
<dbReference type="OrthoDB" id="9784339at2"/>
<dbReference type="InterPro" id="IPR036196">
    <property type="entry name" value="Ptyr_pPase_sf"/>
</dbReference>
<sequence length="223" mass="23771">MKFRILTVCSANVCRSPFIETLLSRALADSPTHFVVASAGENAADGQHACTVVAQDHGTSDAELIAHRATTLSTRAVEAADLVLAADRPSRAAVVRLQPTSHARAFTLREAAVLAEHAVGTERPTHDDPVDALLALVAEMSDLRGTVEMPRSTRHRVPRKPWRRVEVHGNDVPDAHKAVDPVSHAVVSRMIIENASTMASVLSTVVRSASDGTGPGQARYVLG</sequence>
<accession>A0A5Q6RXG5</accession>
<feature type="domain" description="Phosphotyrosine protein phosphatase I" evidence="1">
    <location>
        <begin position="3"/>
        <end position="119"/>
    </location>
</feature>
<evidence type="ECO:0000259" key="1">
    <source>
        <dbReference type="SMART" id="SM00226"/>
    </source>
</evidence>
<dbReference type="Proteomes" id="UP000307768">
    <property type="component" value="Unassembled WGS sequence"/>
</dbReference>